<accession>A0A375H0D9</accession>
<name>A0A375H0D9_9BURK</name>
<evidence type="ECO:0000313" key="1">
    <source>
        <dbReference type="EMBL" id="SPD45774.1"/>
    </source>
</evidence>
<protein>
    <submittedName>
        <fullName evidence="1">Uncharacterized protein</fullName>
    </submittedName>
</protein>
<sequence length="85" mass="8897">MDRMRGSAISMSAGAVATAPGRACGLREGVARPDDRQMDEARACRHGVSAEKHALCAYGAVMLPVGPASCPQALVYRHLDPVAYA</sequence>
<dbReference type="Proteomes" id="UP000255168">
    <property type="component" value="Chromosome I"/>
</dbReference>
<organism evidence="1 2">
    <name type="scientific">Cupriavidus neocaledonicus</name>
    <dbReference type="NCBI Taxonomy" id="1040979"/>
    <lineage>
        <taxon>Bacteria</taxon>
        <taxon>Pseudomonadati</taxon>
        <taxon>Pseudomonadota</taxon>
        <taxon>Betaproteobacteria</taxon>
        <taxon>Burkholderiales</taxon>
        <taxon>Burkholderiaceae</taxon>
        <taxon>Cupriavidus</taxon>
    </lineage>
</organism>
<dbReference type="AlphaFoldDB" id="A0A375H0D9"/>
<gene>
    <name evidence="1" type="ORF">CBM2607_10711</name>
</gene>
<proteinExistence type="predicted"/>
<evidence type="ECO:0000313" key="2">
    <source>
        <dbReference type="Proteomes" id="UP000255168"/>
    </source>
</evidence>
<dbReference type="EMBL" id="LT984806">
    <property type="protein sequence ID" value="SPD45774.1"/>
    <property type="molecule type" value="Genomic_DNA"/>
</dbReference>
<reference evidence="1 2" key="1">
    <citation type="submission" date="2018-01" db="EMBL/GenBank/DDBJ databases">
        <authorList>
            <person name="Clerissi C."/>
        </authorList>
    </citation>
    <scope>NUCLEOTIDE SEQUENCE [LARGE SCALE GENOMIC DNA]</scope>
    <source>
        <strain evidence="1">Cupriavidus taiwanensis STM 6160</strain>
    </source>
</reference>